<dbReference type="SUPFAM" id="SSF56112">
    <property type="entry name" value="Protein kinase-like (PK-like)"/>
    <property type="match status" value="1"/>
</dbReference>
<dbReference type="GO" id="GO:0007265">
    <property type="term" value="P:Ras protein signal transduction"/>
    <property type="evidence" value="ECO:0007669"/>
    <property type="project" value="TreeGrafter"/>
</dbReference>
<dbReference type="InterPro" id="IPR001245">
    <property type="entry name" value="Ser-Thr/Tyr_kinase_cat_dom"/>
</dbReference>
<dbReference type="GO" id="GO:0005524">
    <property type="term" value="F:ATP binding"/>
    <property type="evidence" value="ECO:0007669"/>
    <property type="project" value="InterPro"/>
</dbReference>
<evidence type="ECO:0000259" key="1">
    <source>
        <dbReference type="PROSITE" id="PS50011"/>
    </source>
</evidence>
<proteinExistence type="predicted"/>
<dbReference type="Gene3D" id="1.10.510.10">
    <property type="entry name" value="Transferase(Phosphotransferase) domain 1"/>
    <property type="match status" value="1"/>
</dbReference>
<protein>
    <submittedName>
        <fullName evidence="3">Protein kinase domain-containing protein</fullName>
    </submittedName>
</protein>
<name>A0A915DDB1_9BILA</name>
<dbReference type="WBParaSite" id="jg1802">
    <property type="protein sequence ID" value="jg1802"/>
    <property type="gene ID" value="jg1802"/>
</dbReference>
<dbReference type="PROSITE" id="PS00108">
    <property type="entry name" value="PROTEIN_KINASE_ST"/>
    <property type="match status" value="1"/>
</dbReference>
<dbReference type="InterPro" id="IPR008271">
    <property type="entry name" value="Ser/Thr_kinase_AS"/>
</dbReference>
<dbReference type="GO" id="GO:0005737">
    <property type="term" value="C:cytoplasm"/>
    <property type="evidence" value="ECO:0007669"/>
    <property type="project" value="TreeGrafter"/>
</dbReference>
<reference evidence="3" key="1">
    <citation type="submission" date="2022-11" db="UniProtKB">
        <authorList>
            <consortium name="WormBaseParasite"/>
        </authorList>
    </citation>
    <scope>IDENTIFICATION</scope>
</reference>
<dbReference type="SMART" id="SM00220">
    <property type="entry name" value="S_TKc"/>
    <property type="match status" value="1"/>
</dbReference>
<dbReference type="AlphaFoldDB" id="A0A915DDB1"/>
<dbReference type="InterPro" id="IPR011009">
    <property type="entry name" value="Kinase-like_dom_sf"/>
</dbReference>
<dbReference type="Proteomes" id="UP000887574">
    <property type="component" value="Unplaced"/>
</dbReference>
<evidence type="ECO:0000313" key="2">
    <source>
        <dbReference type="Proteomes" id="UP000887574"/>
    </source>
</evidence>
<keyword evidence="2" id="KW-1185">Reference proteome</keyword>
<dbReference type="PROSITE" id="PS50011">
    <property type="entry name" value="PROTEIN_KINASE_DOM"/>
    <property type="match status" value="1"/>
</dbReference>
<dbReference type="Pfam" id="PF07714">
    <property type="entry name" value="PK_Tyr_Ser-Thr"/>
    <property type="match status" value="1"/>
</dbReference>
<evidence type="ECO:0000313" key="3">
    <source>
        <dbReference type="WBParaSite" id="jg1802"/>
    </source>
</evidence>
<feature type="domain" description="Protein kinase" evidence="1">
    <location>
        <begin position="1"/>
        <end position="170"/>
    </location>
</feature>
<dbReference type="GO" id="GO:0004672">
    <property type="term" value="F:protein kinase activity"/>
    <property type="evidence" value="ECO:0007669"/>
    <property type="project" value="InterPro"/>
</dbReference>
<sequence length="170" mass="19726">MHAILEICKQIADGMKYLHSKQVIHRDLKSSNIFLTDGITVKIGDFGLATVKTRWNDLQDGVLNPTGSILWMAPEVIRMYKSDPYSSSSDVYSFGICIYELLSQMLPYDDINNWDQIMFMMRQRSYVICWKSVLNMSVMIDLNLQTFSICFWKLNKFVADCRSCFRSFVA</sequence>
<accession>A0A915DDB1</accession>
<dbReference type="PANTHER" id="PTHR23257">
    <property type="entry name" value="SERINE-THREONINE PROTEIN KINASE"/>
    <property type="match status" value="1"/>
</dbReference>
<dbReference type="InterPro" id="IPR050167">
    <property type="entry name" value="Ser_Thr_protein_kinase"/>
</dbReference>
<dbReference type="InterPro" id="IPR000719">
    <property type="entry name" value="Prot_kinase_dom"/>
</dbReference>
<organism evidence="2 3">
    <name type="scientific">Ditylenchus dipsaci</name>
    <dbReference type="NCBI Taxonomy" id="166011"/>
    <lineage>
        <taxon>Eukaryota</taxon>
        <taxon>Metazoa</taxon>
        <taxon>Ecdysozoa</taxon>
        <taxon>Nematoda</taxon>
        <taxon>Chromadorea</taxon>
        <taxon>Rhabditida</taxon>
        <taxon>Tylenchina</taxon>
        <taxon>Tylenchomorpha</taxon>
        <taxon>Sphaerularioidea</taxon>
        <taxon>Anguinidae</taxon>
        <taxon>Anguininae</taxon>
        <taxon>Ditylenchus</taxon>
    </lineage>
</organism>
<dbReference type="PANTHER" id="PTHR23257:SF954">
    <property type="entry name" value="PROTEIN KINASE DOMAIN-CONTAINING PROTEIN"/>
    <property type="match status" value="1"/>
</dbReference>